<dbReference type="Pfam" id="PF01370">
    <property type="entry name" value="Epimerase"/>
    <property type="match status" value="1"/>
</dbReference>
<accession>A0ABN8WF85</accession>
<keyword evidence="3" id="KW-1185">Reference proteome</keyword>
<dbReference type="RefSeq" id="WP_282023844.1">
    <property type="nucleotide sequence ID" value="NZ_CAMXCH010000002.1"/>
</dbReference>
<dbReference type="CDD" id="cd05271">
    <property type="entry name" value="NDUFA9_like_SDR_a"/>
    <property type="match status" value="1"/>
</dbReference>
<dbReference type="Gene3D" id="3.40.50.720">
    <property type="entry name" value="NAD(P)-binding Rossmann-like Domain"/>
    <property type="match status" value="1"/>
</dbReference>
<comment type="caution">
    <text evidence="2">The sequence shown here is derived from an EMBL/GenBank/DDBJ whole genome shotgun (WGS) entry which is preliminary data.</text>
</comment>
<name>A0ABN8WF85_9PROT</name>
<evidence type="ECO:0000313" key="3">
    <source>
        <dbReference type="Proteomes" id="UP001154272"/>
    </source>
</evidence>
<dbReference type="PANTHER" id="PTHR12126">
    <property type="entry name" value="NADH-UBIQUINONE OXIDOREDUCTASE 39 KDA SUBUNIT-RELATED"/>
    <property type="match status" value="1"/>
</dbReference>
<dbReference type="PANTHER" id="PTHR12126:SF11">
    <property type="entry name" value="NADH DEHYDROGENASE [UBIQUINONE] 1 ALPHA SUBCOMPLEX SUBUNIT 9, MITOCHONDRIAL"/>
    <property type="match status" value="1"/>
</dbReference>
<evidence type="ECO:0000313" key="2">
    <source>
        <dbReference type="EMBL" id="CAI3944217.1"/>
    </source>
</evidence>
<sequence>MSDKRKVATVIGNNKFVEGYVVERLVKAGYIVRVAVPKPSLVNTIRPFGNVGHITPLYCSVIEENTVIRAIEGADIVVNLSELAFGKNKSKLELYNVQAAQNIARICAAAGVKKFIHFSALGASSNSRSAYLASKKKSEDVVLQACSSAVILRTSIIFGPEDEFLNKLGNMASYFPVMPAYKVNTKLQPVYVGDVADAVMKVVQQSESAGKIYELAGPESYTNRELINWLVSWLRTDNNVSGLSLVLIRLMAFTLQFMPGAIMTPALLNMMEYDSVLSQKENGLLALGIVPKPLELIAPVYLYCYRSINDFTELKRLQRRIEQ</sequence>
<gene>
    <name evidence="2" type="ORF">R83534S58_LOCUS1317</name>
</gene>
<dbReference type="SUPFAM" id="SSF51735">
    <property type="entry name" value="NAD(P)-binding Rossmann-fold domains"/>
    <property type="match status" value="1"/>
</dbReference>
<proteinExistence type="predicted"/>
<dbReference type="InterPro" id="IPR051207">
    <property type="entry name" value="ComplexI_NDUFA9_subunit"/>
</dbReference>
<dbReference type="Proteomes" id="UP001154272">
    <property type="component" value="Unassembled WGS sequence"/>
</dbReference>
<reference evidence="2" key="1">
    <citation type="submission" date="2022-10" db="EMBL/GenBank/DDBJ databases">
        <authorList>
            <person name="Botero Cardona J."/>
        </authorList>
    </citation>
    <scope>NUCLEOTIDE SEQUENCE</scope>
    <source>
        <strain evidence="2">R-83534</strain>
    </source>
</reference>
<feature type="domain" description="NAD-dependent epimerase/dehydratase" evidence="1">
    <location>
        <begin position="9"/>
        <end position="215"/>
    </location>
</feature>
<dbReference type="InterPro" id="IPR001509">
    <property type="entry name" value="Epimerase_deHydtase"/>
</dbReference>
<evidence type="ECO:0000259" key="1">
    <source>
        <dbReference type="Pfam" id="PF01370"/>
    </source>
</evidence>
<protein>
    <submittedName>
        <fullName evidence="2">Contains NAD(P)-binding and DUF2867 domains (YbjT) (PDB:5L3Z)</fullName>
    </submittedName>
</protein>
<dbReference type="EMBL" id="CAMXCH010000002">
    <property type="protein sequence ID" value="CAI3944217.1"/>
    <property type="molecule type" value="Genomic_DNA"/>
</dbReference>
<dbReference type="InterPro" id="IPR036291">
    <property type="entry name" value="NAD(P)-bd_dom_sf"/>
</dbReference>
<organism evidence="2 3">
    <name type="scientific">Commensalibacter papalotli</name>
    <name type="common">ex Botero et al. 2024</name>
    <dbReference type="NCBI Taxonomy" id="2972766"/>
    <lineage>
        <taxon>Bacteria</taxon>
        <taxon>Pseudomonadati</taxon>
        <taxon>Pseudomonadota</taxon>
        <taxon>Alphaproteobacteria</taxon>
        <taxon>Acetobacterales</taxon>
        <taxon>Acetobacteraceae</taxon>
    </lineage>
</organism>